<gene>
    <name evidence="3" type="ORF">GCM10017783_15380</name>
</gene>
<organism evidence="3 4">
    <name type="scientific">Deinococcus piscis</name>
    <dbReference type="NCBI Taxonomy" id="394230"/>
    <lineage>
        <taxon>Bacteria</taxon>
        <taxon>Thermotogati</taxon>
        <taxon>Deinococcota</taxon>
        <taxon>Deinococci</taxon>
        <taxon>Deinococcales</taxon>
        <taxon>Deinococcaceae</taxon>
        <taxon>Deinococcus</taxon>
    </lineage>
</organism>
<accession>A0ABQ3K504</accession>
<feature type="transmembrane region" description="Helical" evidence="1">
    <location>
        <begin position="139"/>
        <end position="158"/>
    </location>
</feature>
<dbReference type="PANTHER" id="PTHR40057:SF1">
    <property type="entry name" value="SLR1162 PROTEIN"/>
    <property type="match status" value="1"/>
</dbReference>
<dbReference type="SUPFAM" id="SSF54909">
    <property type="entry name" value="Dimeric alpha+beta barrel"/>
    <property type="match status" value="1"/>
</dbReference>
<keyword evidence="1" id="KW-0472">Membrane</keyword>
<dbReference type="GO" id="GO:0004497">
    <property type="term" value="F:monooxygenase activity"/>
    <property type="evidence" value="ECO:0007669"/>
    <property type="project" value="UniProtKB-KW"/>
</dbReference>
<feature type="transmembrane region" description="Helical" evidence="1">
    <location>
        <begin position="170"/>
        <end position="189"/>
    </location>
</feature>
<evidence type="ECO:0000259" key="2">
    <source>
        <dbReference type="Pfam" id="PF03992"/>
    </source>
</evidence>
<dbReference type="Pfam" id="PF03992">
    <property type="entry name" value="ABM"/>
    <property type="match status" value="1"/>
</dbReference>
<keyword evidence="3" id="KW-0503">Monooxygenase</keyword>
<dbReference type="Proteomes" id="UP000632154">
    <property type="component" value="Unassembled WGS sequence"/>
</dbReference>
<name>A0ABQ3K504_9DEIO</name>
<keyword evidence="3" id="KW-0560">Oxidoreductase</keyword>
<reference evidence="4" key="1">
    <citation type="journal article" date="2019" name="Int. J. Syst. Evol. Microbiol.">
        <title>The Global Catalogue of Microorganisms (GCM) 10K type strain sequencing project: providing services to taxonomists for standard genome sequencing and annotation.</title>
        <authorList>
            <consortium name="The Broad Institute Genomics Platform"/>
            <consortium name="The Broad Institute Genome Sequencing Center for Infectious Disease"/>
            <person name="Wu L."/>
            <person name="Ma J."/>
        </authorList>
    </citation>
    <scope>NUCLEOTIDE SEQUENCE [LARGE SCALE GENOMIC DNA]</scope>
    <source>
        <strain evidence="4">CGMCC 1.18439</strain>
    </source>
</reference>
<dbReference type="InterPro" id="IPR011008">
    <property type="entry name" value="Dimeric_a/b-barrel"/>
</dbReference>
<feature type="domain" description="ABM" evidence="2">
    <location>
        <begin position="25"/>
        <end position="99"/>
    </location>
</feature>
<keyword evidence="1" id="KW-1133">Transmembrane helix</keyword>
<keyword evidence="1" id="KW-0812">Transmembrane</keyword>
<comment type="caution">
    <text evidence="3">The sequence shown here is derived from an EMBL/GenBank/DDBJ whole genome shotgun (WGS) entry which is preliminary data.</text>
</comment>
<keyword evidence="4" id="KW-1185">Reference proteome</keyword>
<sequence length="199" mass="22163">MTSSEQRREAPAPTQDFVPAASHDPISLVIRRRIRPGQEARYEALVSEVGRVMAQMPGFLGSGVVRPAPGQRDYTLIARFASASAAGTWETSAERAAWLRQLEEVVEEQVSFEKQPGMELWFSAPEAPPAPQPPRWKTAVLILCVLFPVSQALNFLLGPHLAGWHPLPRSLLTTVLVVILMTYVFMPWATRLAGPWLRR</sequence>
<dbReference type="InterPro" id="IPR038762">
    <property type="entry name" value="ABM_predict"/>
</dbReference>
<evidence type="ECO:0000313" key="4">
    <source>
        <dbReference type="Proteomes" id="UP000632154"/>
    </source>
</evidence>
<dbReference type="InterPro" id="IPR007138">
    <property type="entry name" value="ABM_dom"/>
</dbReference>
<dbReference type="Gene3D" id="3.30.70.100">
    <property type="match status" value="1"/>
</dbReference>
<protein>
    <submittedName>
        <fullName evidence="3">Antibiotic biosynthesis monooxygenase</fullName>
    </submittedName>
</protein>
<dbReference type="RefSeq" id="WP_229838991.1">
    <property type="nucleotide sequence ID" value="NZ_BNAL01000017.1"/>
</dbReference>
<proteinExistence type="predicted"/>
<dbReference type="EMBL" id="BNAL01000017">
    <property type="protein sequence ID" value="GHG03705.1"/>
    <property type="molecule type" value="Genomic_DNA"/>
</dbReference>
<evidence type="ECO:0000313" key="3">
    <source>
        <dbReference type="EMBL" id="GHG03705.1"/>
    </source>
</evidence>
<evidence type="ECO:0000256" key="1">
    <source>
        <dbReference type="SAM" id="Phobius"/>
    </source>
</evidence>
<dbReference type="PANTHER" id="PTHR40057">
    <property type="entry name" value="SLR1162 PROTEIN"/>
    <property type="match status" value="1"/>
</dbReference>